<dbReference type="PANTHER" id="PTHR42751:SF3">
    <property type="entry name" value="SODIUM_GLUTAMATE SYMPORTER"/>
    <property type="match status" value="1"/>
</dbReference>
<sequence>MELLGNLVLVLAFSVGVVLLAQKFRIPAMVGFLLAGVAAGPHALGMVSDVAAVDVLAEIGVVLLLFTLGMEFSIARLRALFRVALLGGGTQVAVTALAAGSVAHWLLGIAWNTSVFIGFLIALSSTAIGIRLMRDKGDVETPHGTAALGILIFQDMAVVPMMLLVPVLAGQEGSVAWALVTLTAKTALVVAGVLFLAVRGVPHLLHYVARWRNRELFLLTLLSICFGVAWGTHAAGLSLALGAFLAGLVISGSEYEHYAASQVLPLHDLFICFFFVSVGMSLDVGLALTNPLIVLTLTALLMLSKFVLVTGSALLPGLGFASAVMTGGMLCQVGEFSFILARLGNEAGLFSGEAMQLFLASAVVTMFLTPWAAGYAGRLGRFLRRRGSSALRDHTGVTSTAQSDHLVIIGYGPGGRHLAQAARLWNIDYVVIDSNPDTVRDERARGVPIMFGDAASETMLEHAGVERARAVAVVVSDPVAARTVTALVRELSPDVQIITRARYLGEYDGMREAGANDVVPAEMEASVAMVGRVLERFMVGSDELKAFLERIRAEGYQMDAEELEKRGKYSFLPFMQLRQVHVEEGSAVQGKTLGELHIRRKYRVAVMAVRHNGTVLPVPGAKTELLPGDEVLLSGCPGDIGIVASMFSKGGAPLPDENDTIPAGTACPVE</sequence>
<dbReference type="KEGG" id="dde:Dde_0727"/>
<feature type="transmembrane region" description="Helical" evidence="8">
    <location>
        <begin position="145"/>
        <end position="169"/>
    </location>
</feature>
<keyword evidence="4" id="KW-0406">Ion transport</keyword>
<dbReference type="Pfam" id="PF02080">
    <property type="entry name" value="TrkA_C"/>
    <property type="match status" value="1"/>
</dbReference>
<dbReference type="InterPro" id="IPR006153">
    <property type="entry name" value="Cation/H_exchanger_TM"/>
</dbReference>
<comment type="subcellular location">
    <subcellularLocation>
        <location evidence="1">Membrane</location>
        <topology evidence="1">Multi-pass membrane protein</topology>
    </subcellularLocation>
</comment>
<gene>
    <name evidence="11" type="ordered locus">Dde_0727</name>
</gene>
<dbReference type="Pfam" id="PF02254">
    <property type="entry name" value="TrkA_N"/>
    <property type="match status" value="1"/>
</dbReference>
<feature type="transmembrane region" description="Helical" evidence="8">
    <location>
        <begin position="357"/>
        <end position="376"/>
    </location>
</feature>
<feature type="transmembrane region" description="Helical" evidence="8">
    <location>
        <begin position="109"/>
        <end position="133"/>
    </location>
</feature>
<keyword evidence="7 8" id="KW-0472">Membrane</keyword>
<keyword evidence="4" id="KW-0633">Potassium transport</keyword>
<dbReference type="GO" id="GO:1902600">
    <property type="term" value="P:proton transmembrane transport"/>
    <property type="evidence" value="ECO:0007669"/>
    <property type="project" value="InterPro"/>
</dbReference>
<dbReference type="PANTHER" id="PTHR42751">
    <property type="entry name" value="SODIUM/HYDROGEN EXCHANGER FAMILY/TRKA DOMAIN PROTEIN"/>
    <property type="match status" value="1"/>
</dbReference>
<feature type="transmembrane region" description="Helical" evidence="8">
    <location>
        <begin position="6"/>
        <end position="21"/>
    </location>
</feature>
<accession>Q314W8</accession>
<evidence type="ECO:0000256" key="8">
    <source>
        <dbReference type="SAM" id="Phobius"/>
    </source>
</evidence>
<feature type="transmembrane region" description="Helical" evidence="8">
    <location>
        <begin position="175"/>
        <end position="197"/>
    </location>
</feature>
<evidence type="ECO:0000313" key="12">
    <source>
        <dbReference type="Proteomes" id="UP000002710"/>
    </source>
</evidence>
<feature type="transmembrane region" description="Helical" evidence="8">
    <location>
        <begin position="80"/>
        <end position="103"/>
    </location>
</feature>
<evidence type="ECO:0000259" key="10">
    <source>
        <dbReference type="PROSITE" id="PS51202"/>
    </source>
</evidence>
<dbReference type="Proteomes" id="UP000002710">
    <property type="component" value="Chromosome"/>
</dbReference>
<dbReference type="InterPro" id="IPR038770">
    <property type="entry name" value="Na+/solute_symporter_sf"/>
</dbReference>
<keyword evidence="5 8" id="KW-0812">Transmembrane</keyword>
<evidence type="ECO:0000256" key="4">
    <source>
        <dbReference type="ARBA" id="ARBA00022538"/>
    </source>
</evidence>
<evidence type="ECO:0000256" key="2">
    <source>
        <dbReference type="ARBA" id="ARBA00005551"/>
    </source>
</evidence>
<feature type="transmembrane region" description="Helical" evidence="8">
    <location>
        <begin position="50"/>
        <end position="68"/>
    </location>
</feature>
<dbReference type="GO" id="GO:0016020">
    <property type="term" value="C:membrane"/>
    <property type="evidence" value="ECO:0007669"/>
    <property type="project" value="UniProtKB-SubCell"/>
</dbReference>
<keyword evidence="12" id="KW-1185">Reference proteome</keyword>
<evidence type="ECO:0000313" key="11">
    <source>
        <dbReference type="EMBL" id="ABB37528.1"/>
    </source>
</evidence>
<dbReference type="GO" id="GO:0008324">
    <property type="term" value="F:monoatomic cation transmembrane transporter activity"/>
    <property type="evidence" value="ECO:0007669"/>
    <property type="project" value="InterPro"/>
</dbReference>
<keyword evidence="4" id="KW-0630">Potassium</keyword>
<protein>
    <submittedName>
        <fullName evidence="11">Sodium/hydrogen exchanger</fullName>
    </submittedName>
</protein>
<dbReference type="InterPro" id="IPR036721">
    <property type="entry name" value="RCK_C_sf"/>
</dbReference>
<dbReference type="InterPro" id="IPR006037">
    <property type="entry name" value="RCK_C"/>
</dbReference>
<evidence type="ECO:0000259" key="9">
    <source>
        <dbReference type="PROSITE" id="PS51201"/>
    </source>
</evidence>
<evidence type="ECO:0000256" key="7">
    <source>
        <dbReference type="ARBA" id="ARBA00023136"/>
    </source>
</evidence>
<evidence type="ECO:0000256" key="6">
    <source>
        <dbReference type="ARBA" id="ARBA00022989"/>
    </source>
</evidence>
<dbReference type="Gene3D" id="1.20.1530.20">
    <property type="match status" value="1"/>
</dbReference>
<dbReference type="eggNOG" id="COG1226">
    <property type="taxonomic scope" value="Bacteria"/>
</dbReference>
<comment type="similarity">
    <text evidence="2">Belongs to the monovalent cation:proton antiporter 2 (CPA2) transporter (TC 2.A.37) family.</text>
</comment>
<dbReference type="InterPro" id="IPR036291">
    <property type="entry name" value="NAD(P)-bd_dom_sf"/>
</dbReference>
<dbReference type="RefSeq" id="WP_011366807.1">
    <property type="nucleotide sequence ID" value="NC_007519.1"/>
</dbReference>
<feature type="transmembrane region" description="Helical" evidence="8">
    <location>
        <begin position="292"/>
        <end position="315"/>
    </location>
</feature>
<dbReference type="SUPFAM" id="SSF116726">
    <property type="entry name" value="TrkA C-terminal domain-like"/>
    <property type="match status" value="1"/>
</dbReference>
<dbReference type="STRING" id="207559.Dde_0727"/>
<dbReference type="Gene3D" id="3.30.70.1450">
    <property type="entry name" value="Regulator of K+ conductance, C-terminal domain"/>
    <property type="match status" value="1"/>
</dbReference>
<feature type="transmembrane region" description="Helical" evidence="8">
    <location>
        <begin position="28"/>
        <end position="44"/>
    </location>
</feature>
<dbReference type="InterPro" id="IPR003148">
    <property type="entry name" value="RCK_N"/>
</dbReference>
<proteinExistence type="inferred from homology"/>
<feature type="domain" description="RCK C-terminal" evidence="10">
    <location>
        <begin position="564"/>
        <end position="649"/>
    </location>
</feature>
<dbReference type="Gene3D" id="3.40.50.720">
    <property type="entry name" value="NAD(P)-binding Rossmann-like Domain"/>
    <property type="match status" value="1"/>
</dbReference>
<evidence type="ECO:0000256" key="3">
    <source>
        <dbReference type="ARBA" id="ARBA00022448"/>
    </source>
</evidence>
<feature type="transmembrane region" description="Helical" evidence="8">
    <location>
        <begin position="217"/>
        <end position="250"/>
    </location>
</feature>
<dbReference type="AlphaFoldDB" id="Q314W8"/>
<evidence type="ECO:0000256" key="1">
    <source>
        <dbReference type="ARBA" id="ARBA00004141"/>
    </source>
</evidence>
<feature type="transmembrane region" description="Helical" evidence="8">
    <location>
        <begin position="262"/>
        <end position="280"/>
    </location>
</feature>
<evidence type="ECO:0000256" key="5">
    <source>
        <dbReference type="ARBA" id="ARBA00022692"/>
    </source>
</evidence>
<name>Q314W8_OLEA2</name>
<organism evidence="11 12">
    <name type="scientific">Oleidesulfovibrio alaskensis (strain ATCC BAA-1058 / DSM 17464 / G20)</name>
    <name type="common">Desulfovibrio alaskensis</name>
    <dbReference type="NCBI Taxonomy" id="207559"/>
    <lineage>
        <taxon>Bacteria</taxon>
        <taxon>Pseudomonadati</taxon>
        <taxon>Thermodesulfobacteriota</taxon>
        <taxon>Desulfovibrionia</taxon>
        <taxon>Desulfovibrionales</taxon>
        <taxon>Desulfovibrionaceae</taxon>
        <taxon>Oleidesulfovibrio</taxon>
    </lineage>
</organism>
<dbReference type="EMBL" id="CP000112">
    <property type="protein sequence ID" value="ABB37528.1"/>
    <property type="molecule type" value="Genomic_DNA"/>
</dbReference>
<dbReference type="HOGENOM" id="CLU_005126_9_0_7"/>
<dbReference type="Pfam" id="PF00999">
    <property type="entry name" value="Na_H_Exchanger"/>
    <property type="match status" value="1"/>
</dbReference>
<dbReference type="PROSITE" id="PS51202">
    <property type="entry name" value="RCK_C"/>
    <property type="match status" value="1"/>
</dbReference>
<dbReference type="PROSITE" id="PS51201">
    <property type="entry name" value="RCK_N"/>
    <property type="match status" value="1"/>
</dbReference>
<dbReference type="SUPFAM" id="SSF51735">
    <property type="entry name" value="NAD(P)-binding Rossmann-fold domains"/>
    <property type="match status" value="1"/>
</dbReference>
<dbReference type="eggNOG" id="COG4651">
    <property type="taxonomic scope" value="Bacteria"/>
</dbReference>
<feature type="domain" description="RCK N-terminal" evidence="9">
    <location>
        <begin position="403"/>
        <end position="520"/>
    </location>
</feature>
<dbReference type="GO" id="GO:0006813">
    <property type="term" value="P:potassium ion transport"/>
    <property type="evidence" value="ECO:0007669"/>
    <property type="project" value="UniProtKB-KW"/>
</dbReference>
<keyword evidence="6 8" id="KW-1133">Transmembrane helix</keyword>
<reference evidence="11 12" key="1">
    <citation type="journal article" date="2011" name="J. Bacteriol.">
        <title>Complete genome sequence and updated annotation of Desulfovibrio alaskensis G20.</title>
        <authorList>
            <person name="Hauser L.J."/>
            <person name="Land M.L."/>
            <person name="Brown S.D."/>
            <person name="Larimer F."/>
            <person name="Keller K.L."/>
            <person name="Rapp-Giles B.J."/>
            <person name="Price M.N."/>
            <person name="Lin M."/>
            <person name="Bruce D.C."/>
            <person name="Detter J.C."/>
            <person name="Tapia R."/>
            <person name="Han C.S."/>
            <person name="Goodwin L.A."/>
            <person name="Cheng J.F."/>
            <person name="Pitluck S."/>
            <person name="Copeland A."/>
            <person name="Lucas S."/>
            <person name="Nolan M."/>
            <person name="Lapidus A.L."/>
            <person name="Palumbo A.V."/>
            <person name="Wall J.D."/>
        </authorList>
    </citation>
    <scope>NUCLEOTIDE SEQUENCE [LARGE SCALE GENOMIC DNA]</scope>
    <source>
        <strain evidence="12">ATCC BAA 1058 / DSM 17464 / G20</strain>
    </source>
</reference>
<dbReference type="GO" id="GO:0015297">
    <property type="term" value="F:antiporter activity"/>
    <property type="evidence" value="ECO:0007669"/>
    <property type="project" value="InterPro"/>
</dbReference>
<keyword evidence="3" id="KW-0813">Transport</keyword>